<organism evidence="2 3">
    <name type="scientific">Reticulomyxa filosa</name>
    <dbReference type="NCBI Taxonomy" id="46433"/>
    <lineage>
        <taxon>Eukaryota</taxon>
        <taxon>Sar</taxon>
        <taxon>Rhizaria</taxon>
        <taxon>Retaria</taxon>
        <taxon>Foraminifera</taxon>
        <taxon>Monothalamids</taxon>
        <taxon>Reticulomyxidae</taxon>
        <taxon>Reticulomyxa</taxon>
    </lineage>
</organism>
<keyword evidence="3" id="KW-1185">Reference proteome</keyword>
<protein>
    <submittedName>
        <fullName evidence="2">Uncharacterized protein</fullName>
    </submittedName>
</protein>
<accession>X6NQK9</accession>
<dbReference type="OMA" id="ECIENCC"/>
<dbReference type="EMBL" id="ASPP01006939">
    <property type="protein sequence ID" value="ETO27979.1"/>
    <property type="molecule type" value="Genomic_DNA"/>
</dbReference>
<dbReference type="Proteomes" id="UP000023152">
    <property type="component" value="Unassembled WGS sequence"/>
</dbReference>
<feature type="region of interest" description="Disordered" evidence="1">
    <location>
        <begin position="1"/>
        <end position="63"/>
    </location>
</feature>
<dbReference type="AlphaFoldDB" id="X6NQK9"/>
<comment type="caution">
    <text evidence="2">The sequence shown here is derived from an EMBL/GenBank/DDBJ whole genome shotgun (WGS) entry which is preliminary data.</text>
</comment>
<evidence type="ECO:0000313" key="2">
    <source>
        <dbReference type="EMBL" id="ETO27979.1"/>
    </source>
</evidence>
<sequence>MQNLEFVNMEESSHAQESFVDDVAPREDRNYVINNDDEEKTVASLNDNSSNRHSKGESKQMPSPINVVTTKEKKRVIFISINSLNLSFAQIPEQVLESAIFCFAVRKAHLFPQTQQEKIASKSSLISKMNLSKNVLQWIRKKDEKKLSFLLLFYFLRKFIPSGFKKKKIGDHGQKKKVVWFDPSMTAWKEVSDHLHTIFDPATGENYKSLILDEQWWFTEYNQKDKNTRSKFSASAQDVVNEINDAKLKFVPSMEVLLESILYECIENCCLQ</sequence>
<reference evidence="2 3" key="1">
    <citation type="journal article" date="2013" name="Curr. Biol.">
        <title>The Genome of the Foraminiferan Reticulomyxa filosa.</title>
        <authorList>
            <person name="Glockner G."/>
            <person name="Hulsmann N."/>
            <person name="Schleicher M."/>
            <person name="Noegel A.A."/>
            <person name="Eichinger L."/>
            <person name="Gallinger C."/>
            <person name="Pawlowski J."/>
            <person name="Sierra R."/>
            <person name="Euteneuer U."/>
            <person name="Pillet L."/>
            <person name="Moustafa A."/>
            <person name="Platzer M."/>
            <person name="Groth M."/>
            <person name="Szafranski K."/>
            <person name="Schliwa M."/>
        </authorList>
    </citation>
    <scope>NUCLEOTIDE SEQUENCE [LARGE SCALE GENOMIC DNA]</scope>
</reference>
<gene>
    <name evidence="2" type="ORF">RFI_09154</name>
</gene>
<proteinExistence type="predicted"/>
<evidence type="ECO:0000256" key="1">
    <source>
        <dbReference type="SAM" id="MobiDB-lite"/>
    </source>
</evidence>
<evidence type="ECO:0000313" key="3">
    <source>
        <dbReference type="Proteomes" id="UP000023152"/>
    </source>
</evidence>
<name>X6NQK9_RETFI</name>